<feature type="compositionally biased region" description="Polar residues" evidence="3">
    <location>
        <begin position="324"/>
        <end position="348"/>
    </location>
</feature>
<feature type="region of interest" description="Disordered" evidence="3">
    <location>
        <begin position="257"/>
        <end position="375"/>
    </location>
</feature>
<feature type="region of interest" description="Disordered" evidence="3">
    <location>
        <begin position="134"/>
        <end position="223"/>
    </location>
</feature>
<evidence type="ECO:0000313" key="6">
    <source>
        <dbReference type="Proteomes" id="UP000800235"/>
    </source>
</evidence>
<dbReference type="SMART" id="SM00298">
    <property type="entry name" value="CHROMO"/>
    <property type="match status" value="1"/>
</dbReference>
<dbReference type="Gene3D" id="2.40.50.40">
    <property type="match status" value="1"/>
</dbReference>
<evidence type="ECO:0000256" key="2">
    <source>
        <dbReference type="SAM" id="Coils"/>
    </source>
</evidence>
<feature type="compositionally biased region" description="Basic and acidic residues" evidence="3">
    <location>
        <begin position="134"/>
        <end position="144"/>
    </location>
</feature>
<dbReference type="InterPro" id="IPR000953">
    <property type="entry name" value="Chromo/chromo_shadow_dom"/>
</dbReference>
<evidence type="ECO:0000313" key="5">
    <source>
        <dbReference type="EMBL" id="KAF2425503.1"/>
    </source>
</evidence>
<comment type="subunit">
    <text evidence="1">Component of the NuA4 histone acetyltransferase complex.</text>
</comment>
<comment type="caution">
    <text evidence="5">The sequence shown here is derived from an EMBL/GenBank/DDBJ whole genome shotgun (WGS) entry which is preliminary data.</text>
</comment>
<protein>
    <recommendedName>
        <fullName evidence="4">Chromo domain-containing protein</fullName>
    </recommendedName>
</protein>
<feature type="region of interest" description="Disordered" evidence="3">
    <location>
        <begin position="1"/>
        <end position="25"/>
    </location>
</feature>
<proteinExistence type="predicted"/>
<dbReference type="Gene3D" id="3.90.70.10">
    <property type="entry name" value="Cysteine proteinases"/>
    <property type="match status" value="1"/>
</dbReference>
<name>A0A9P4TVY9_9PEZI</name>
<keyword evidence="2" id="KW-0175">Coiled coil</keyword>
<feature type="coiled-coil region" evidence="2">
    <location>
        <begin position="406"/>
        <end position="433"/>
    </location>
</feature>
<feature type="compositionally biased region" description="Basic residues" evidence="3">
    <location>
        <begin position="167"/>
        <end position="179"/>
    </location>
</feature>
<feature type="compositionally biased region" description="Basic and acidic residues" evidence="3">
    <location>
        <begin position="207"/>
        <end position="223"/>
    </location>
</feature>
<accession>A0A9P4TVY9</accession>
<evidence type="ECO:0000256" key="3">
    <source>
        <dbReference type="SAM" id="MobiDB-lite"/>
    </source>
</evidence>
<keyword evidence="6" id="KW-1185">Reference proteome</keyword>
<sequence length="551" mass="62129">MARQDEGQRHQTTNRDNNPPDPASQLLGELQIAKERFQYFPRRDAVRVSLLPSDAPPRRERYELVDRVKNRDGDLEYIIRRKDEHNDNRVPPKISELSLAITTQSNRFSNLSVSLYDIDKYISARAIERFENARYEHPHPDDLPQRAQTSSRSQSSERFSRQEQRKQIQKKPIGRLPKKLKIEGGKDTSKVIPSFGRKPGRPRKEPKKSQIENDTDELARREGDVNMVDSIELLGQDGGITRPLTLRPFHTSLTPKKAAKYGMMAPPSRASTSTSSRSTSQSQSHAQAQTPQRFKNTLDGASPSMRGRTRASRSSSSRSSVTRQIQLENGYTRNTRSATASVGPSNHTVPLVRQSPVQGGSGEEEEEEFEISHILSHDDSTGTRYFFVSWVGFPDDEGTWMTKGELQGAQEILSEYLRNLASLEEEVNRAHHNGGNIPITLPVPGDEYDGGHYVEIVGYNDLDRMFKFKNSWSPNWGSPPGYGYKPYDLLGKDSPNWPGSKMVADPVVITRIEMYSDGSTVRSLRIDWASWGLEISASQGGKEDQEKCPTD</sequence>
<dbReference type="OrthoDB" id="3946783at2759"/>
<dbReference type="AlphaFoldDB" id="A0A9P4TVY9"/>
<evidence type="ECO:0000256" key="1">
    <source>
        <dbReference type="ARBA" id="ARBA00011353"/>
    </source>
</evidence>
<feature type="compositionally biased region" description="Low complexity" evidence="3">
    <location>
        <begin position="145"/>
        <end position="157"/>
    </location>
</feature>
<gene>
    <name evidence="5" type="ORF">EJ08DRAFT_736704</name>
</gene>
<dbReference type="PROSITE" id="PS50013">
    <property type="entry name" value="CHROMO_2"/>
    <property type="match status" value="1"/>
</dbReference>
<feature type="compositionally biased region" description="Low complexity" evidence="3">
    <location>
        <begin position="312"/>
        <end position="323"/>
    </location>
</feature>
<feature type="domain" description="Chromo" evidence="4">
    <location>
        <begin position="369"/>
        <end position="428"/>
    </location>
</feature>
<dbReference type="Proteomes" id="UP000800235">
    <property type="component" value="Unassembled WGS sequence"/>
</dbReference>
<evidence type="ECO:0000259" key="4">
    <source>
        <dbReference type="PROSITE" id="PS50013"/>
    </source>
</evidence>
<feature type="compositionally biased region" description="Basic and acidic residues" evidence="3">
    <location>
        <begin position="180"/>
        <end position="189"/>
    </location>
</feature>
<dbReference type="GO" id="GO:0006338">
    <property type="term" value="P:chromatin remodeling"/>
    <property type="evidence" value="ECO:0007669"/>
    <property type="project" value="UniProtKB-ARBA"/>
</dbReference>
<organism evidence="5 6">
    <name type="scientific">Tothia fuscella</name>
    <dbReference type="NCBI Taxonomy" id="1048955"/>
    <lineage>
        <taxon>Eukaryota</taxon>
        <taxon>Fungi</taxon>
        <taxon>Dikarya</taxon>
        <taxon>Ascomycota</taxon>
        <taxon>Pezizomycotina</taxon>
        <taxon>Dothideomycetes</taxon>
        <taxon>Pleosporomycetidae</taxon>
        <taxon>Venturiales</taxon>
        <taxon>Cylindrosympodiaceae</taxon>
        <taxon>Tothia</taxon>
    </lineage>
</organism>
<dbReference type="InterPro" id="IPR038765">
    <property type="entry name" value="Papain-like_cys_pep_sf"/>
</dbReference>
<dbReference type="SUPFAM" id="SSF54001">
    <property type="entry name" value="Cysteine proteinases"/>
    <property type="match status" value="1"/>
</dbReference>
<reference evidence="5" key="1">
    <citation type="journal article" date="2020" name="Stud. Mycol.">
        <title>101 Dothideomycetes genomes: a test case for predicting lifestyles and emergence of pathogens.</title>
        <authorList>
            <person name="Haridas S."/>
            <person name="Albert R."/>
            <person name="Binder M."/>
            <person name="Bloem J."/>
            <person name="Labutti K."/>
            <person name="Salamov A."/>
            <person name="Andreopoulos B."/>
            <person name="Baker S."/>
            <person name="Barry K."/>
            <person name="Bills G."/>
            <person name="Bluhm B."/>
            <person name="Cannon C."/>
            <person name="Castanera R."/>
            <person name="Culley D."/>
            <person name="Daum C."/>
            <person name="Ezra D."/>
            <person name="Gonzalez J."/>
            <person name="Henrissat B."/>
            <person name="Kuo A."/>
            <person name="Liang C."/>
            <person name="Lipzen A."/>
            <person name="Lutzoni F."/>
            <person name="Magnuson J."/>
            <person name="Mondo S."/>
            <person name="Nolan M."/>
            <person name="Ohm R."/>
            <person name="Pangilinan J."/>
            <person name="Park H.-J."/>
            <person name="Ramirez L."/>
            <person name="Alfaro M."/>
            <person name="Sun H."/>
            <person name="Tritt A."/>
            <person name="Yoshinaga Y."/>
            <person name="Zwiers L.-H."/>
            <person name="Turgeon B."/>
            <person name="Goodwin S."/>
            <person name="Spatafora J."/>
            <person name="Crous P."/>
            <person name="Grigoriev I."/>
        </authorList>
    </citation>
    <scope>NUCLEOTIDE SEQUENCE</scope>
    <source>
        <strain evidence="5">CBS 130266</strain>
    </source>
</reference>
<feature type="compositionally biased region" description="Low complexity" evidence="3">
    <location>
        <begin position="265"/>
        <end position="292"/>
    </location>
</feature>
<dbReference type="SUPFAM" id="SSF54160">
    <property type="entry name" value="Chromo domain-like"/>
    <property type="match status" value="1"/>
</dbReference>
<dbReference type="InterPro" id="IPR016197">
    <property type="entry name" value="Chromo-like_dom_sf"/>
</dbReference>
<dbReference type="EMBL" id="MU007069">
    <property type="protein sequence ID" value="KAF2425503.1"/>
    <property type="molecule type" value="Genomic_DNA"/>
</dbReference>